<keyword evidence="3" id="KW-1185">Reference proteome</keyword>
<dbReference type="Gene3D" id="2.30.29.50">
    <property type="entry name" value="Bacterial Pleckstrin homology domain"/>
    <property type="match status" value="1"/>
</dbReference>
<dbReference type="AlphaFoldDB" id="A0A4Q9H0E6"/>
<dbReference type="InterPro" id="IPR037063">
    <property type="entry name" value="PHb_sf"/>
</dbReference>
<dbReference type="SUPFAM" id="SSF50729">
    <property type="entry name" value="PH domain-like"/>
    <property type="match status" value="1"/>
</dbReference>
<dbReference type="CDD" id="cd13225">
    <property type="entry name" value="PH-like_bacteria"/>
    <property type="match status" value="1"/>
</dbReference>
<proteinExistence type="predicted"/>
<protein>
    <submittedName>
        <fullName evidence="2">PH domain-containing protein</fullName>
    </submittedName>
</protein>
<evidence type="ECO:0000313" key="3">
    <source>
        <dbReference type="Proteomes" id="UP000294194"/>
    </source>
</evidence>
<feature type="domain" description="Bacterial Pleckstrin homology" evidence="1">
    <location>
        <begin position="5"/>
        <end position="122"/>
    </location>
</feature>
<name>A0A4Q9H0E6_9MICO</name>
<reference evidence="3" key="1">
    <citation type="submission" date="2019-02" db="EMBL/GenBank/DDBJ databases">
        <title>Glaciihabitans arcticus sp. nov., a psychrotolerant bacterium isolated from polar soil.</title>
        <authorList>
            <person name="Dahal R.H."/>
        </authorList>
    </citation>
    <scope>NUCLEOTIDE SEQUENCE [LARGE SCALE GENOMIC DNA]</scope>
    <source>
        <strain evidence="3">RP-3-7</strain>
    </source>
</reference>
<dbReference type="Proteomes" id="UP000294194">
    <property type="component" value="Unassembled WGS sequence"/>
</dbReference>
<dbReference type="PANTHER" id="PTHR35796:SF3">
    <property type="entry name" value="BHLH DOMAIN-CONTAINING PROTEIN"/>
    <property type="match status" value="1"/>
</dbReference>
<dbReference type="EMBL" id="SISG01000001">
    <property type="protein sequence ID" value="TBN58593.1"/>
    <property type="molecule type" value="Genomic_DNA"/>
</dbReference>
<dbReference type="InterPro" id="IPR012544">
    <property type="entry name" value="PHb"/>
</dbReference>
<evidence type="ECO:0000313" key="2">
    <source>
        <dbReference type="EMBL" id="TBN58593.1"/>
    </source>
</evidence>
<dbReference type="Pfam" id="PF08000">
    <property type="entry name" value="bPH_1"/>
    <property type="match status" value="1"/>
</dbReference>
<organism evidence="2 3">
    <name type="scientific">Glaciihabitans arcticus</name>
    <dbReference type="NCBI Taxonomy" id="2668039"/>
    <lineage>
        <taxon>Bacteria</taxon>
        <taxon>Bacillati</taxon>
        <taxon>Actinomycetota</taxon>
        <taxon>Actinomycetes</taxon>
        <taxon>Micrococcales</taxon>
        <taxon>Microbacteriaceae</taxon>
        <taxon>Glaciihabitans</taxon>
    </lineage>
</organism>
<dbReference type="PANTHER" id="PTHR35796">
    <property type="entry name" value="HYPOTHETICAL CYTOSOLIC PROTEIN"/>
    <property type="match status" value="1"/>
</dbReference>
<accession>A0A4Q9H0E6</accession>
<comment type="caution">
    <text evidence="2">The sequence shown here is derived from an EMBL/GenBank/DDBJ whole genome shotgun (WGS) entry which is preliminary data.</text>
</comment>
<evidence type="ECO:0000259" key="1">
    <source>
        <dbReference type="Pfam" id="PF08000"/>
    </source>
</evidence>
<sequence length="124" mass="13980">MIDFTNAEFLKLAEMSPEDGLKLVEPMLIDGETVFASFRTVRDRVVFTNKRVIAVNVQGITGKKKDYTSLAYSKIQAFSVETAAVFDLDTEMTLWFAGLGTVKFQFIAFFDITKFNKLIGAYIL</sequence>
<gene>
    <name evidence="2" type="ORF">EYE40_08530</name>
</gene>